<dbReference type="PANTHER" id="PTHR39453">
    <property type="entry name" value="PHOSPHATE PROPANOYLTRANSFERASE"/>
    <property type="match status" value="1"/>
</dbReference>
<keyword evidence="6" id="KW-0479">Metal-binding</keyword>
<proteinExistence type="inferred from homology"/>
<evidence type="ECO:0000256" key="1">
    <source>
        <dbReference type="ARBA" id="ARBA00001947"/>
    </source>
</evidence>
<keyword evidence="5" id="KW-0808">Transferase</keyword>
<dbReference type="GO" id="GO:0046872">
    <property type="term" value="F:metal ion binding"/>
    <property type="evidence" value="ECO:0007669"/>
    <property type="project" value="UniProtKB-KW"/>
</dbReference>
<dbReference type="EMBL" id="MHJU01000012">
    <property type="protein sequence ID" value="OGY73475.1"/>
    <property type="molecule type" value="Genomic_DNA"/>
</dbReference>
<dbReference type="EC" id="2.3.1.222" evidence="3"/>
<accession>A0A1G2A9Y3</accession>
<dbReference type="PANTHER" id="PTHR39453:SF1">
    <property type="entry name" value="PHOSPHATE PROPANOYLTRANSFERASE"/>
    <property type="match status" value="1"/>
</dbReference>
<evidence type="ECO:0000256" key="6">
    <source>
        <dbReference type="ARBA" id="ARBA00022723"/>
    </source>
</evidence>
<comment type="caution">
    <text evidence="12">The sequence shown here is derived from an EMBL/GenBank/DDBJ whole genome shotgun (WGS) entry which is preliminary data.</text>
</comment>
<evidence type="ECO:0000256" key="9">
    <source>
        <dbReference type="ARBA" id="ARBA00030044"/>
    </source>
</evidence>
<protein>
    <recommendedName>
        <fullName evidence="4">Phosphate propanoyltransferase</fullName>
        <ecNumber evidence="3">2.3.1.222</ecNumber>
    </recommendedName>
    <alternativeName>
        <fullName evidence="10">Phosphate acyltransferase PduL</fullName>
    </alternativeName>
    <alternativeName>
        <fullName evidence="9">Phosphotransacylase PduL</fullName>
    </alternativeName>
    <alternativeName>
        <fullName evidence="11">Propanediol utilization protein PduL</fullName>
    </alternativeName>
</protein>
<evidence type="ECO:0000313" key="12">
    <source>
        <dbReference type="EMBL" id="OGY73475.1"/>
    </source>
</evidence>
<comment type="similarity">
    <text evidence="2">Belongs to the PduL family.</text>
</comment>
<organism evidence="12 13">
    <name type="scientific">Candidatus Jacksonbacteria bacterium RIFCSPLOWO2_02_FULL_44_20</name>
    <dbReference type="NCBI Taxonomy" id="1798460"/>
    <lineage>
        <taxon>Bacteria</taxon>
        <taxon>Candidatus Jacksoniibacteriota</taxon>
    </lineage>
</organism>
<evidence type="ECO:0000256" key="8">
    <source>
        <dbReference type="ARBA" id="ARBA00023315"/>
    </source>
</evidence>
<evidence type="ECO:0000313" key="13">
    <source>
        <dbReference type="Proteomes" id="UP000178315"/>
    </source>
</evidence>
<evidence type="ECO:0000256" key="2">
    <source>
        <dbReference type="ARBA" id="ARBA00007342"/>
    </source>
</evidence>
<dbReference type="Pfam" id="PF06130">
    <property type="entry name" value="PTAC"/>
    <property type="match status" value="2"/>
</dbReference>
<dbReference type="AlphaFoldDB" id="A0A1G2A9Y3"/>
<dbReference type="GO" id="GO:0016747">
    <property type="term" value="F:acyltransferase activity, transferring groups other than amino-acyl groups"/>
    <property type="evidence" value="ECO:0007669"/>
    <property type="project" value="InterPro"/>
</dbReference>
<sequence>MPTVPIEISARHCHLSQTDLDILFGKGYALTPTKPLSQRAQYAAREVVEVQTPSSWGLPPHTDFTFGKAPDHNQIRILGPVREHTQVELSWSDCVSAGIEPRVLVSGDWKRSAGGLILIGPNGEVKLERGVIVPQRHIHSHTDKARELGLKHGQIVSVKVLDEDQKSSLCPITFHNVIIRIHPTFDWQMHLHTDEGNAAGITGMAKGEIMI</sequence>
<evidence type="ECO:0000256" key="5">
    <source>
        <dbReference type="ARBA" id="ARBA00022679"/>
    </source>
</evidence>
<dbReference type="Proteomes" id="UP000178315">
    <property type="component" value="Unassembled WGS sequence"/>
</dbReference>
<evidence type="ECO:0000256" key="11">
    <source>
        <dbReference type="ARBA" id="ARBA00033077"/>
    </source>
</evidence>
<evidence type="ECO:0000256" key="10">
    <source>
        <dbReference type="ARBA" id="ARBA00030939"/>
    </source>
</evidence>
<comment type="cofactor">
    <cofactor evidence="1">
        <name>Zn(2+)</name>
        <dbReference type="ChEBI" id="CHEBI:29105"/>
    </cofactor>
</comment>
<name>A0A1G2A9Y3_9BACT</name>
<keyword evidence="7" id="KW-0862">Zinc</keyword>
<evidence type="ECO:0000256" key="4">
    <source>
        <dbReference type="ARBA" id="ARBA00020837"/>
    </source>
</evidence>
<dbReference type="InterPro" id="IPR008300">
    <property type="entry name" value="PTAC"/>
</dbReference>
<reference evidence="12 13" key="1">
    <citation type="journal article" date="2016" name="Nat. Commun.">
        <title>Thousands of microbial genomes shed light on interconnected biogeochemical processes in an aquifer system.</title>
        <authorList>
            <person name="Anantharaman K."/>
            <person name="Brown C.T."/>
            <person name="Hug L.A."/>
            <person name="Sharon I."/>
            <person name="Castelle C.J."/>
            <person name="Probst A.J."/>
            <person name="Thomas B.C."/>
            <person name="Singh A."/>
            <person name="Wilkins M.J."/>
            <person name="Karaoz U."/>
            <person name="Brodie E.L."/>
            <person name="Williams K.H."/>
            <person name="Hubbard S.S."/>
            <person name="Banfield J.F."/>
        </authorList>
    </citation>
    <scope>NUCLEOTIDE SEQUENCE [LARGE SCALE GENOMIC DNA]</scope>
</reference>
<evidence type="ECO:0000256" key="3">
    <source>
        <dbReference type="ARBA" id="ARBA00012206"/>
    </source>
</evidence>
<keyword evidence="8" id="KW-0012">Acyltransferase</keyword>
<evidence type="ECO:0000256" key="7">
    <source>
        <dbReference type="ARBA" id="ARBA00022833"/>
    </source>
</evidence>
<gene>
    <name evidence="12" type="ORF">A3H61_04985</name>
</gene>